<protein>
    <submittedName>
        <fullName evidence="1">Uncharacterized protein</fullName>
    </submittedName>
</protein>
<sequence length="58" mass="7280">MLEELKKYENDLRNYLDNYILRVERVRPITLQELSWQEDFVQNQLLLHKYSIEHPLEY</sequence>
<proteinExistence type="predicted"/>
<dbReference type="EMBL" id="LKLN01000088">
    <property type="protein sequence ID" value="KSU01812.1"/>
    <property type="molecule type" value="Genomic_DNA"/>
</dbReference>
<evidence type="ECO:0000313" key="2">
    <source>
        <dbReference type="EMBL" id="KSU13578.1"/>
    </source>
</evidence>
<evidence type="ECO:0000313" key="1">
    <source>
        <dbReference type="EMBL" id="KSU01812.1"/>
    </source>
</evidence>
<gene>
    <name evidence="1" type="ORF">KF282_2516</name>
    <name evidence="2" type="ORF">LMG8520_0557</name>
</gene>
<accession>A0A0V8CKG6</accession>
<evidence type="ECO:0000313" key="4">
    <source>
        <dbReference type="Proteomes" id="UP000054230"/>
    </source>
</evidence>
<organism evidence="1 3">
    <name type="scientific">Lactococcus lactis subsp. lactis</name>
    <name type="common">Streptococcus lactis</name>
    <dbReference type="NCBI Taxonomy" id="1360"/>
    <lineage>
        <taxon>Bacteria</taxon>
        <taxon>Bacillati</taxon>
        <taxon>Bacillota</taxon>
        <taxon>Bacilli</taxon>
        <taxon>Lactobacillales</taxon>
        <taxon>Streptococcaceae</taxon>
        <taxon>Lactococcus</taxon>
    </lineage>
</organism>
<reference evidence="3 4" key="1">
    <citation type="submission" date="2015-10" db="EMBL/GenBank/DDBJ databases">
        <title>Draft Genome Sequences of 11 Lactococcus lactis subspecies cremoris strains.</title>
        <authorList>
            <person name="Wels M."/>
            <person name="Backus L."/>
            <person name="Boekhorst J."/>
            <person name="Dijkstra A."/>
            <person name="Beerthuizen M."/>
            <person name="Kelly W."/>
            <person name="Siezen R."/>
            <person name="Bachmann H."/>
            <person name="Van Hijum S."/>
        </authorList>
    </citation>
    <scope>NUCLEOTIDE SEQUENCE [LARGE SCALE GENOMIC DNA]</scope>
    <source>
        <strain evidence="3">KF282</strain>
        <strain evidence="4">LMG8520</strain>
    </source>
</reference>
<dbReference type="EMBL" id="LKLP01000028">
    <property type="protein sequence ID" value="KSU13578.1"/>
    <property type="molecule type" value="Genomic_DNA"/>
</dbReference>
<comment type="caution">
    <text evidence="1">The sequence shown here is derived from an EMBL/GenBank/DDBJ whole genome shotgun (WGS) entry which is preliminary data.</text>
</comment>
<reference evidence="1" key="2">
    <citation type="journal article" date="2017" name="Genome Announc.">
        <title>Draft Genome Sequences of 24 Lactococcus lactis Strains.</title>
        <authorList>
            <person name="Backus L."/>
            <person name="Wels M."/>
            <person name="Boekhorst J."/>
            <person name="Dijkstra A.R."/>
            <person name="Beerthuyzen M."/>
            <person name="Kelly W.J."/>
            <person name="Siezen R.J."/>
            <person name="van Hijum S.A."/>
            <person name="Bachmann H."/>
        </authorList>
    </citation>
    <scope>NUCLEOTIDE SEQUENCE</scope>
    <source>
        <strain evidence="1">KF282</strain>
        <strain evidence="2">LMG8520</strain>
    </source>
</reference>
<name>A0A0V8CKG6_LACLL</name>
<dbReference type="RefSeq" id="WP_160321640.1">
    <property type="nucleotide sequence ID" value="NZ_LKLN01000088.1"/>
</dbReference>
<evidence type="ECO:0000313" key="3">
    <source>
        <dbReference type="Proteomes" id="UP000053058"/>
    </source>
</evidence>
<dbReference type="Proteomes" id="UP000054230">
    <property type="component" value="Unassembled WGS sequence"/>
</dbReference>
<dbReference type="AlphaFoldDB" id="A0A0V8CKG6"/>
<dbReference type="Proteomes" id="UP000053058">
    <property type="component" value="Unassembled WGS sequence"/>
</dbReference>